<keyword evidence="1" id="KW-1133">Transmembrane helix</keyword>
<evidence type="ECO:0000313" key="3">
    <source>
        <dbReference type="Proteomes" id="UP001307889"/>
    </source>
</evidence>
<keyword evidence="1" id="KW-0472">Membrane</keyword>
<reference evidence="2 3" key="1">
    <citation type="submission" date="2023-09" db="EMBL/GenBank/DDBJ databases">
        <title>Nesidiocoris tenuis whole genome shotgun sequence.</title>
        <authorList>
            <person name="Shibata T."/>
            <person name="Shimoda M."/>
            <person name="Kobayashi T."/>
            <person name="Uehara T."/>
        </authorList>
    </citation>
    <scope>NUCLEOTIDE SEQUENCE [LARGE SCALE GENOMIC DNA]</scope>
    <source>
        <strain evidence="2 3">Japan</strain>
    </source>
</reference>
<accession>A0ABN7B1G8</accession>
<proteinExistence type="predicted"/>
<sequence>MLIWIATWSGLRGTTYHHYKQPSTILYCGSGRRWGAGGNKNSSPPLPSSAQHSLDIPETSAPQACGVISNERMRSPTRVEVDSSVYLESPDDTVPPPSRKISQFNFLMAVALTNTTIVFVKKKLMDDNNEDFIDILVFLGVVNLALALLYFVFPFVRSSLVSLWSAFAKRRRQPPSETRASVIMCSLVDTDQELTSVAMAPREREAPPPPYHIAVDSCTPPPSYFDIFDK</sequence>
<evidence type="ECO:0008006" key="4">
    <source>
        <dbReference type="Google" id="ProtNLM"/>
    </source>
</evidence>
<feature type="transmembrane region" description="Helical" evidence="1">
    <location>
        <begin position="132"/>
        <end position="153"/>
    </location>
</feature>
<keyword evidence="3" id="KW-1185">Reference proteome</keyword>
<gene>
    <name evidence="2" type="ORF">NTJ_10468</name>
</gene>
<dbReference type="EMBL" id="AP028916">
    <property type="protein sequence ID" value="BES97654.1"/>
    <property type="molecule type" value="Genomic_DNA"/>
</dbReference>
<organism evidence="2 3">
    <name type="scientific">Nesidiocoris tenuis</name>
    <dbReference type="NCBI Taxonomy" id="355587"/>
    <lineage>
        <taxon>Eukaryota</taxon>
        <taxon>Metazoa</taxon>
        <taxon>Ecdysozoa</taxon>
        <taxon>Arthropoda</taxon>
        <taxon>Hexapoda</taxon>
        <taxon>Insecta</taxon>
        <taxon>Pterygota</taxon>
        <taxon>Neoptera</taxon>
        <taxon>Paraneoptera</taxon>
        <taxon>Hemiptera</taxon>
        <taxon>Heteroptera</taxon>
        <taxon>Panheteroptera</taxon>
        <taxon>Cimicomorpha</taxon>
        <taxon>Miridae</taxon>
        <taxon>Dicyphina</taxon>
        <taxon>Nesidiocoris</taxon>
    </lineage>
</organism>
<evidence type="ECO:0000313" key="2">
    <source>
        <dbReference type="EMBL" id="BES97654.1"/>
    </source>
</evidence>
<protein>
    <recommendedName>
        <fullName evidence="4">G-protein coupled receptors family 1 profile domain-containing protein</fullName>
    </recommendedName>
</protein>
<name>A0ABN7B1G8_9HEMI</name>
<feature type="transmembrane region" description="Helical" evidence="1">
    <location>
        <begin position="101"/>
        <end position="120"/>
    </location>
</feature>
<keyword evidence="1" id="KW-0812">Transmembrane</keyword>
<evidence type="ECO:0000256" key="1">
    <source>
        <dbReference type="SAM" id="Phobius"/>
    </source>
</evidence>
<dbReference type="Proteomes" id="UP001307889">
    <property type="component" value="Chromosome 8"/>
</dbReference>